<evidence type="ECO:0000256" key="7">
    <source>
        <dbReference type="ARBA" id="ARBA00022801"/>
    </source>
</evidence>
<name>A0A9P0MP07_NEZVI</name>
<evidence type="ECO:0000256" key="2">
    <source>
        <dbReference type="ARBA" id="ARBA00004123"/>
    </source>
</evidence>
<accession>A0A9P0MP07</accession>
<dbReference type="Gene3D" id="1.10.8.60">
    <property type="match status" value="1"/>
</dbReference>
<dbReference type="SUPFAM" id="SSF52540">
    <property type="entry name" value="P-loop containing nucleoside triphosphate hydrolases"/>
    <property type="match status" value="1"/>
</dbReference>
<gene>
    <name evidence="16" type="ORF">NEZAVI_LOCUS8938</name>
</gene>
<dbReference type="GO" id="GO:0006281">
    <property type="term" value="P:DNA repair"/>
    <property type="evidence" value="ECO:0007669"/>
    <property type="project" value="UniProtKB-KW"/>
</dbReference>
<dbReference type="GO" id="GO:0003678">
    <property type="term" value="F:DNA helicase activity"/>
    <property type="evidence" value="ECO:0007669"/>
    <property type="project" value="UniProtKB-EC"/>
</dbReference>
<dbReference type="InterPro" id="IPR042487">
    <property type="entry name" value="RuvBL1/2_DNA/RNA_bd_dom"/>
</dbReference>
<keyword evidence="14" id="KW-0156">Chromatin regulator</keyword>
<dbReference type="GO" id="GO:0005634">
    <property type="term" value="C:nucleus"/>
    <property type="evidence" value="ECO:0007669"/>
    <property type="project" value="UniProtKB-SubCell"/>
</dbReference>
<evidence type="ECO:0000256" key="14">
    <source>
        <dbReference type="RuleBase" id="RU363048"/>
    </source>
</evidence>
<dbReference type="FunFam" id="1.10.8.60:FF:000010">
    <property type="entry name" value="RuvB-like helicase"/>
    <property type="match status" value="1"/>
</dbReference>
<evidence type="ECO:0000256" key="6">
    <source>
        <dbReference type="ARBA" id="ARBA00022763"/>
    </source>
</evidence>
<dbReference type="GO" id="GO:0000123">
    <property type="term" value="C:histone acetyltransferase complex"/>
    <property type="evidence" value="ECO:0007669"/>
    <property type="project" value="UniProtKB-ARBA"/>
</dbReference>
<comment type="function">
    <text evidence="1 14">Proposed core component of the chromatin remodeling Ino80 complex which is involved in transcriptional regulation, DNA replication and probably DNA repair.</text>
</comment>
<keyword evidence="10 14" id="KW-0805">Transcription regulation</keyword>
<dbReference type="GO" id="GO:0003712">
    <property type="term" value="F:transcription coregulator activity"/>
    <property type="evidence" value="ECO:0007669"/>
    <property type="project" value="UniProtKB-ARBA"/>
</dbReference>
<keyword evidence="8 14" id="KW-0347">Helicase</keyword>
<dbReference type="InterPro" id="IPR003593">
    <property type="entry name" value="AAA+_ATPase"/>
</dbReference>
<dbReference type="GO" id="GO:0016787">
    <property type="term" value="F:hydrolase activity"/>
    <property type="evidence" value="ECO:0007669"/>
    <property type="project" value="UniProtKB-KW"/>
</dbReference>
<keyword evidence="11 14" id="KW-0804">Transcription</keyword>
<comment type="catalytic activity">
    <reaction evidence="14">
        <text>ATP + H2O = ADP + phosphate + H(+)</text>
        <dbReference type="Rhea" id="RHEA:13065"/>
        <dbReference type="ChEBI" id="CHEBI:15377"/>
        <dbReference type="ChEBI" id="CHEBI:15378"/>
        <dbReference type="ChEBI" id="CHEBI:30616"/>
        <dbReference type="ChEBI" id="CHEBI:43474"/>
        <dbReference type="ChEBI" id="CHEBI:456216"/>
        <dbReference type="EC" id="3.6.4.12"/>
    </reaction>
</comment>
<dbReference type="InterPro" id="IPR027238">
    <property type="entry name" value="RuvB-like"/>
</dbReference>
<dbReference type="Proteomes" id="UP001152798">
    <property type="component" value="Chromosome 4"/>
</dbReference>
<keyword evidence="5 14" id="KW-0547">Nucleotide-binding</keyword>
<protein>
    <recommendedName>
        <fullName evidence="14">RuvB-like helicase</fullName>
        <ecNumber evidence="14">3.6.4.12</ecNumber>
    </recommendedName>
</protein>
<evidence type="ECO:0000313" key="17">
    <source>
        <dbReference type="Proteomes" id="UP001152798"/>
    </source>
</evidence>
<evidence type="ECO:0000256" key="4">
    <source>
        <dbReference type="ARBA" id="ARBA00022491"/>
    </source>
</evidence>
<dbReference type="FunFam" id="3.40.50.300:FF:002221">
    <property type="entry name" value="RuvB-like 2"/>
    <property type="match status" value="1"/>
</dbReference>
<dbReference type="GO" id="GO:0045893">
    <property type="term" value="P:positive regulation of DNA-templated transcription"/>
    <property type="evidence" value="ECO:0007669"/>
    <property type="project" value="UniProtKB-ARBA"/>
</dbReference>
<sequence length="422" mass="46721">MVGQQMARRAAGVVLGMIKEGKIAGRAVLLAGPPGTGKTAIAMGISKSLGKDTPFTAMAGSEIYSLEMSKTEALTQAIRKSIGIRIKEETEIIEGEVVEIQVERPATGVGAKVGKLTLKTTEMETVYDLGTKMIDALTKEKVQSGDVITIDKATGKISRIGRSFTRARDYDATGPQTRFVQCPEGELQKRKEVVHTVSIHEIDVINSRTHGFLALFSGDTGEIKPEVREQINTKIAEWREEGKAEISPGVLFIDEVHMLDIECFSFLNRALEDEMAPVVIMATNRGITNIRGTNYTSPHGIPIDLLDRMIIISTSQYRESELREILKIRCEEEDCELSDDALTVLTRIAMETSLRYAIQLITLAGLVSRRRKSNEVEIEDVKKVYSLFLDEGRSTQILSEYQDQYLYDQKPDVGGSGEPMDL</sequence>
<dbReference type="FunFam" id="2.40.50.360:FF:000002">
    <property type="entry name" value="RuvB-like helicase"/>
    <property type="match status" value="1"/>
</dbReference>
<dbReference type="GO" id="GO:0140861">
    <property type="term" value="P:DNA repair-dependent chromatin remodeling"/>
    <property type="evidence" value="ECO:0007669"/>
    <property type="project" value="UniProtKB-ARBA"/>
</dbReference>
<dbReference type="SMART" id="SM00382">
    <property type="entry name" value="AAA"/>
    <property type="match status" value="1"/>
</dbReference>
<dbReference type="AlphaFoldDB" id="A0A9P0MP07"/>
<dbReference type="GO" id="GO:0009968">
    <property type="term" value="P:negative regulation of signal transduction"/>
    <property type="evidence" value="ECO:0007669"/>
    <property type="project" value="UniProtKB-ARBA"/>
</dbReference>
<comment type="similarity">
    <text evidence="3 14">Belongs to the RuvB family.</text>
</comment>
<evidence type="ECO:0000256" key="12">
    <source>
        <dbReference type="ARBA" id="ARBA00023204"/>
    </source>
</evidence>
<evidence type="ECO:0000256" key="10">
    <source>
        <dbReference type="ARBA" id="ARBA00023015"/>
    </source>
</evidence>
<dbReference type="InterPro" id="IPR027417">
    <property type="entry name" value="P-loop_NTPase"/>
</dbReference>
<dbReference type="InterPro" id="IPR010339">
    <property type="entry name" value="TIP49_P-loop"/>
</dbReference>
<evidence type="ECO:0000313" key="16">
    <source>
        <dbReference type="EMBL" id="CAH1399505.1"/>
    </source>
</evidence>
<evidence type="ECO:0000256" key="5">
    <source>
        <dbReference type="ARBA" id="ARBA00022741"/>
    </source>
</evidence>
<keyword evidence="4" id="KW-0678">Repressor</keyword>
<evidence type="ECO:0000256" key="3">
    <source>
        <dbReference type="ARBA" id="ARBA00007519"/>
    </source>
</evidence>
<dbReference type="InterPro" id="IPR041048">
    <property type="entry name" value="RuvB-like_C"/>
</dbReference>
<dbReference type="GO" id="GO:0042127">
    <property type="term" value="P:regulation of cell population proliferation"/>
    <property type="evidence" value="ECO:0007669"/>
    <property type="project" value="UniProtKB-ARBA"/>
</dbReference>
<keyword evidence="7 14" id="KW-0378">Hydrolase</keyword>
<organism evidence="16 17">
    <name type="scientific">Nezara viridula</name>
    <name type="common">Southern green stink bug</name>
    <name type="synonym">Cimex viridulus</name>
    <dbReference type="NCBI Taxonomy" id="85310"/>
    <lineage>
        <taxon>Eukaryota</taxon>
        <taxon>Metazoa</taxon>
        <taxon>Ecdysozoa</taxon>
        <taxon>Arthropoda</taxon>
        <taxon>Hexapoda</taxon>
        <taxon>Insecta</taxon>
        <taxon>Pterygota</taxon>
        <taxon>Neoptera</taxon>
        <taxon>Paraneoptera</taxon>
        <taxon>Hemiptera</taxon>
        <taxon>Heteroptera</taxon>
        <taxon>Panheteroptera</taxon>
        <taxon>Pentatomomorpha</taxon>
        <taxon>Pentatomoidea</taxon>
        <taxon>Pentatomidae</taxon>
        <taxon>Pentatominae</taxon>
        <taxon>Nezara</taxon>
    </lineage>
</organism>
<evidence type="ECO:0000256" key="13">
    <source>
        <dbReference type="ARBA" id="ARBA00023242"/>
    </source>
</evidence>
<evidence type="ECO:0000256" key="1">
    <source>
        <dbReference type="ARBA" id="ARBA00002300"/>
    </source>
</evidence>
<evidence type="ECO:0000256" key="9">
    <source>
        <dbReference type="ARBA" id="ARBA00022840"/>
    </source>
</evidence>
<keyword evidence="6 14" id="KW-0227">DNA damage</keyword>
<dbReference type="EMBL" id="OV725080">
    <property type="protein sequence ID" value="CAH1399505.1"/>
    <property type="molecule type" value="Genomic_DNA"/>
</dbReference>
<dbReference type="EC" id="3.6.4.12" evidence="14"/>
<comment type="subcellular location">
    <subcellularLocation>
        <location evidence="2 14">Nucleus</location>
    </subcellularLocation>
</comment>
<reference evidence="16" key="1">
    <citation type="submission" date="2022-01" db="EMBL/GenBank/DDBJ databases">
        <authorList>
            <person name="King R."/>
        </authorList>
    </citation>
    <scope>NUCLEOTIDE SEQUENCE</scope>
</reference>
<dbReference type="GO" id="GO:0005524">
    <property type="term" value="F:ATP binding"/>
    <property type="evidence" value="ECO:0007669"/>
    <property type="project" value="UniProtKB-KW"/>
</dbReference>
<dbReference type="GO" id="GO:0060828">
    <property type="term" value="P:regulation of canonical Wnt signaling pathway"/>
    <property type="evidence" value="ECO:0007669"/>
    <property type="project" value="UniProtKB-ARBA"/>
</dbReference>
<evidence type="ECO:0000256" key="8">
    <source>
        <dbReference type="ARBA" id="ARBA00022806"/>
    </source>
</evidence>
<feature type="domain" description="AAA+ ATPase" evidence="15">
    <location>
        <begin position="24"/>
        <end position="316"/>
    </location>
</feature>
<keyword evidence="13 14" id="KW-0539">Nucleus</keyword>
<dbReference type="Pfam" id="PF06068">
    <property type="entry name" value="TIP49"/>
    <property type="match status" value="1"/>
</dbReference>
<dbReference type="Gene3D" id="3.40.50.300">
    <property type="entry name" value="P-loop containing nucleotide triphosphate hydrolases"/>
    <property type="match status" value="1"/>
</dbReference>
<keyword evidence="9 14" id="KW-0067">ATP-binding</keyword>
<dbReference type="Gene3D" id="2.40.50.360">
    <property type="entry name" value="RuvB-like helicase, domain II"/>
    <property type="match status" value="1"/>
</dbReference>
<evidence type="ECO:0000259" key="15">
    <source>
        <dbReference type="SMART" id="SM00382"/>
    </source>
</evidence>
<proteinExistence type="inferred from homology"/>
<keyword evidence="12 14" id="KW-0234">DNA repair</keyword>
<dbReference type="PANTHER" id="PTHR11093">
    <property type="entry name" value="RUVB-RELATED REPTIN AND PONTIN"/>
    <property type="match status" value="1"/>
</dbReference>
<evidence type="ECO:0000256" key="11">
    <source>
        <dbReference type="ARBA" id="ARBA00023163"/>
    </source>
</evidence>
<keyword evidence="17" id="KW-1185">Reference proteome</keyword>
<dbReference type="Pfam" id="PF17856">
    <property type="entry name" value="TIP49_C"/>
    <property type="match status" value="1"/>
</dbReference>